<feature type="transmembrane region" description="Helical" evidence="15">
    <location>
        <begin position="180"/>
        <end position="201"/>
    </location>
</feature>
<evidence type="ECO:0000256" key="16">
    <source>
        <dbReference type="SAM" id="SignalP"/>
    </source>
</evidence>
<reference evidence="20" key="2">
    <citation type="journal article" date="2019" name="Mol. Plant Microbe Interact.">
        <title>Genome sequence resources for four phytopathogenic fungi from the Colletotrichum orbiculare species complex.</title>
        <authorList>
            <person name="Gan P."/>
            <person name="Tsushima A."/>
            <person name="Narusaka M."/>
            <person name="Narusaka Y."/>
            <person name="Takano Y."/>
            <person name="Kubo Y."/>
            <person name="Shirasu K."/>
        </authorList>
    </citation>
    <scope>GENOME REANNOTATION</scope>
    <source>
        <strain evidence="20">104-T / ATCC 96160 / CBS 514.97 / LARS 414 / MAFF 240422</strain>
    </source>
</reference>
<feature type="signal peptide" evidence="16">
    <location>
        <begin position="1"/>
        <end position="19"/>
    </location>
</feature>
<keyword evidence="11" id="KW-1015">Disulfide bond</keyword>
<dbReference type="OrthoDB" id="2496787at2759"/>
<evidence type="ECO:0000256" key="14">
    <source>
        <dbReference type="SAM" id="MobiDB-lite"/>
    </source>
</evidence>
<dbReference type="Pfam" id="PF20684">
    <property type="entry name" value="Fung_rhodopsin"/>
    <property type="match status" value="1"/>
</dbReference>
<feature type="transmembrane region" description="Helical" evidence="15">
    <location>
        <begin position="333"/>
        <end position="354"/>
    </location>
</feature>
<evidence type="ECO:0000256" key="6">
    <source>
        <dbReference type="ARBA" id="ARBA00022622"/>
    </source>
</evidence>
<dbReference type="GO" id="GO:0098552">
    <property type="term" value="C:side of membrane"/>
    <property type="evidence" value="ECO:0007669"/>
    <property type="project" value="UniProtKB-KW"/>
</dbReference>
<evidence type="ECO:0000256" key="4">
    <source>
        <dbReference type="ARBA" id="ARBA00010031"/>
    </source>
</evidence>
<evidence type="ECO:0000259" key="17">
    <source>
        <dbReference type="Pfam" id="PF05730"/>
    </source>
</evidence>
<evidence type="ECO:0000256" key="13">
    <source>
        <dbReference type="ARBA" id="ARBA00038359"/>
    </source>
</evidence>
<evidence type="ECO:0000313" key="19">
    <source>
        <dbReference type="EMBL" id="TDZ25421.1"/>
    </source>
</evidence>
<comment type="caution">
    <text evidence="19">The sequence shown here is derived from an EMBL/GenBank/DDBJ whole genome shotgun (WGS) entry which is preliminary data.</text>
</comment>
<feature type="chain" id="PRO_5019832601" evidence="16">
    <location>
        <begin position="20"/>
        <end position="501"/>
    </location>
</feature>
<evidence type="ECO:0000256" key="3">
    <source>
        <dbReference type="ARBA" id="ARBA00004613"/>
    </source>
</evidence>
<keyword evidence="8 16" id="KW-0732">Signal</keyword>
<comment type="similarity">
    <text evidence="4">Belongs to the RBT5 family.</text>
</comment>
<dbReference type="InterPro" id="IPR049326">
    <property type="entry name" value="Rhodopsin_dom_fungi"/>
</dbReference>
<feature type="transmembrane region" description="Helical" evidence="15">
    <location>
        <begin position="257"/>
        <end position="281"/>
    </location>
</feature>
<evidence type="ECO:0000256" key="8">
    <source>
        <dbReference type="ARBA" id="ARBA00022729"/>
    </source>
</evidence>
<dbReference type="GO" id="GO:0005576">
    <property type="term" value="C:extracellular region"/>
    <property type="evidence" value="ECO:0007669"/>
    <property type="project" value="UniProtKB-SubCell"/>
</dbReference>
<keyword evidence="5" id="KW-0964">Secreted</keyword>
<dbReference type="EMBL" id="AMCV02000002">
    <property type="protein sequence ID" value="TDZ25421.1"/>
    <property type="molecule type" value="Genomic_DNA"/>
</dbReference>
<comment type="subcellular location">
    <subcellularLocation>
        <location evidence="2">Membrane</location>
        <topology evidence="2">Lipid-anchor</topology>
        <topology evidence="2">GPI-anchor</topology>
    </subcellularLocation>
    <subcellularLocation>
        <location evidence="1">Membrane</location>
        <topology evidence="1">Multi-pass membrane protein</topology>
    </subcellularLocation>
    <subcellularLocation>
        <location evidence="3">Secreted</location>
    </subcellularLocation>
</comment>
<evidence type="ECO:0000256" key="5">
    <source>
        <dbReference type="ARBA" id="ARBA00022525"/>
    </source>
</evidence>
<keyword evidence="9 15" id="KW-1133">Transmembrane helix</keyword>
<evidence type="ECO:0000259" key="18">
    <source>
        <dbReference type="Pfam" id="PF20684"/>
    </source>
</evidence>
<dbReference type="PANTHER" id="PTHR33048:SF47">
    <property type="entry name" value="INTEGRAL MEMBRANE PROTEIN-RELATED"/>
    <property type="match status" value="1"/>
</dbReference>
<name>A0A484G5G1_COLOR</name>
<comment type="similarity">
    <text evidence="13">Belongs to the SAT4 family.</text>
</comment>
<evidence type="ECO:0000256" key="1">
    <source>
        <dbReference type="ARBA" id="ARBA00004141"/>
    </source>
</evidence>
<evidence type="ECO:0000256" key="12">
    <source>
        <dbReference type="ARBA" id="ARBA00023288"/>
    </source>
</evidence>
<keyword evidence="20" id="KW-1185">Reference proteome</keyword>
<keyword evidence="6" id="KW-0336">GPI-anchor</keyword>
<accession>A0A484G5G1</accession>
<sequence>MRPSMLFGLLAAACGVSQASLIDLAPRLPQCGLACITQAIPSSACQVVTNDTCICNDADLKNTIQVCLLANCTRLETIDVARIQAEGCHLPVRERKVDILAPLAIQVVGVAVVPLRLYARWSTMHHFETDDWIMIVCGIMFIPFVVLGQLVGAVAFGEDIWMVKPEELTFGLKVFYVDESLYLCCLGLTKISVLFFYLRIFPNRAFRWATYATMGYIILSTTVLLFLQIFQCIPFEYNWLGWKGDFGPHHCLDINTLAFVAGGLSISHDVIILLLPLPLLYHLNMGFRKKAGIFLMFSLGVFILITSCVRLRYIVLFTRSLNPTWDFTDPLVWSGVEVSVSMIVVCLPAMRILLSRLVPQWVASTTASDNTPRNKASIGSFNVGEAGRSWDAHRRPPPPPPPPPRQHDFEAEGRQLARTARLAEKRRHFFSFHRSSAAVEPNESQLELGDRSGGAVSTHIRYGNGVEPARASFDSGIHVRTTIVHDEPGTGSGRGKPKGAL</sequence>
<keyword evidence="7 15" id="KW-0812">Transmembrane</keyword>
<evidence type="ECO:0000256" key="9">
    <source>
        <dbReference type="ARBA" id="ARBA00022989"/>
    </source>
</evidence>
<feature type="domain" description="Rhodopsin" evidence="18">
    <location>
        <begin position="115"/>
        <end position="356"/>
    </location>
</feature>
<dbReference type="InterPro" id="IPR008427">
    <property type="entry name" value="Extracellular_membr_CFEM_dom"/>
</dbReference>
<dbReference type="PANTHER" id="PTHR33048">
    <property type="entry name" value="PTH11-LIKE INTEGRAL MEMBRANE PROTEIN (AFU_ORTHOLOGUE AFUA_5G11245)"/>
    <property type="match status" value="1"/>
</dbReference>
<feature type="transmembrane region" description="Helical" evidence="15">
    <location>
        <begin position="99"/>
        <end position="119"/>
    </location>
</feature>
<keyword evidence="6" id="KW-0325">Glycoprotein</keyword>
<proteinExistence type="inferred from homology"/>
<reference evidence="20" key="1">
    <citation type="journal article" date="2013" name="New Phytol.">
        <title>Comparative genomic and transcriptomic analyses reveal the hemibiotrophic stage shift of Colletotrichum fungi.</title>
        <authorList>
            <person name="Gan P."/>
            <person name="Ikeda K."/>
            <person name="Irieda H."/>
            <person name="Narusaka M."/>
            <person name="O'Connell R.J."/>
            <person name="Narusaka Y."/>
            <person name="Takano Y."/>
            <person name="Kubo Y."/>
            <person name="Shirasu K."/>
        </authorList>
    </citation>
    <scope>NUCLEOTIDE SEQUENCE [LARGE SCALE GENOMIC DNA]</scope>
    <source>
        <strain evidence="20">104-T / ATCC 96160 / CBS 514.97 / LARS 414 / MAFF 240422</strain>
    </source>
</reference>
<evidence type="ECO:0000256" key="11">
    <source>
        <dbReference type="ARBA" id="ARBA00023157"/>
    </source>
</evidence>
<feature type="region of interest" description="Disordered" evidence="14">
    <location>
        <begin position="387"/>
        <end position="409"/>
    </location>
</feature>
<gene>
    <name evidence="19" type="ORF">Cob_v001506</name>
</gene>
<evidence type="ECO:0000256" key="7">
    <source>
        <dbReference type="ARBA" id="ARBA00022692"/>
    </source>
</evidence>
<feature type="transmembrane region" description="Helical" evidence="15">
    <location>
        <begin position="131"/>
        <end position="156"/>
    </location>
</feature>
<protein>
    <submittedName>
        <fullName evidence="19">Uncharacterized protein</fullName>
    </submittedName>
</protein>
<dbReference type="Proteomes" id="UP000014480">
    <property type="component" value="Unassembled WGS sequence"/>
</dbReference>
<organism evidence="19 20">
    <name type="scientific">Colletotrichum orbiculare (strain 104-T / ATCC 96160 / CBS 514.97 / LARS 414 / MAFF 240422)</name>
    <name type="common">Cucumber anthracnose fungus</name>
    <name type="synonym">Colletotrichum lagenarium</name>
    <dbReference type="NCBI Taxonomy" id="1213857"/>
    <lineage>
        <taxon>Eukaryota</taxon>
        <taxon>Fungi</taxon>
        <taxon>Dikarya</taxon>
        <taxon>Ascomycota</taxon>
        <taxon>Pezizomycotina</taxon>
        <taxon>Sordariomycetes</taxon>
        <taxon>Hypocreomycetidae</taxon>
        <taxon>Glomerellales</taxon>
        <taxon>Glomerellaceae</taxon>
        <taxon>Colletotrichum</taxon>
        <taxon>Colletotrichum orbiculare species complex</taxon>
    </lineage>
</organism>
<evidence type="ECO:0000256" key="2">
    <source>
        <dbReference type="ARBA" id="ARBA00004589"/>
    </source>
</evidence>
<dbReference type="AlphaFoldDB" id="A0A484G5G1"/>
<feature type="transmembrane region" description="Helical" evidence="15">
    <location>
        <begin position="293"/>
        <end position="313"/>
    </location>
</feature>
<evidence type="ECO:0000313" key="20">
    <source>
        <dbReference type="Proteomes" id="UP000014480"/>
    </source>
</evidence>
<keyword evidence="12" id="KW-0449">Lipoprotein</keyword>
<evidence type="ECO:0000256" key="15">
    <source>
        <dbReference type="SAM" id="Phobius"/>
    </source>
</evidence>
<feature type="domain" description="CFEM" evidence="17">
    <location>
        <begin position="26"/>
        <end position="88"/>
    </location>
</feature>
<evidence type="ECO:0000256" key="10">
    <source>
        <dbReference type="ARBA" id="ARBA00023136"/>
    </source>
</evidence>
<dbReference type="InterPro" id="IPR052337">
    <property type="entry name" value="SAT4-like"/>
</dbReference>
<keyword evidence="10 15" id="KW-0472">Membrane</keyword>
<feature type="transmembrane region" description="Helical" evidence="15">
    <location>
        <begin position="213"/>
        <end position="237"/>
    </location>
</feature>
<dbReference type="Pfam" id="PF05730">
    <property type="entry name" value="CFEM"/>
    <property type="match status" value="1"/>
</dbReference>